<sequence length="82" mass="9493">MTSLSGEIFFSTPEPVVMLRVMCASMWRRLLSFFCLCVSSIHIVRAHLSFYRSFKLYLRKVSSKLVTSVCAHFGTFITIFLF</sequence>
<reference evidence="2 3" key="1">
    <citation type="submission" date="2014-04" db="EMBL/GenBank/DDBJ databases">
        <title>Evolutionary Origins and Diversification of the Mycorrhizal Mutualists.</title>
        <authorList>
            <consortium name="DOE Joint Genome Institute"/>
            <consortium name="Mycorrhizal Genomics Consortium"/>
            <person name="Kohler A."/>
            <person name="Kuo A."/>
            <person name="Nagy L.G."/>
            <person name="Floudas D."/>
            <person name="Copeland A."/>
            <person name="Barry K.W."/>
            <person name="Cichocki N."/>
            <person name="Veneault-Fourrey C."/>
            <person name="LaButti K."/>
            <person name="Lindquist E.A."/>
            <person name="Lipzen A."/>
            <person name="Lundell T."/>
            <person name="Morin E."/>
            <person name="Murat C."/>
            <person name="Riley R."/>
            <person name="Ohm R."/>
            <person name="Sun H."/>
            <person name="Tunlid A."/>
            <person name="Henrissat B."/>
            <person name="Grigoriev I.V."/>
            <person name="Hibbett D.S."/>
            <person name="Martin F."/>
        </authorList>
    </citation>
    <scope>NUCLEOTIDE SEQUENCE [LARGE SCALE GENOMIC DNA]</scope>
    <source>
        <strain evidence="2 3">MD-312</strain>
    </source>
</reference>
<keyword evidence="1" id="KW-0812">Transmembrane</keyword>
<gene>
    <name evidence="2" type="ORF">HYDPIDRAFT_112380</name>
</gene>
<dbReference type="EMBL" id="KN839847">
    <property type="protein sequence ID" value="KIJ64375.1"/>
    <property type="molecule type" value="Genomic_DNA"/>
</dbReference>
<feature type="transmembrane region" description="Helical" evidence="1">
    <location>
        <begin position="62"/>
        <end position="81"/>
    </location>
</feature>
<name>A0A0C9W0R3_9AGAM</name>
<accession>A0A0C9W0R3</accession>
<protein>
    <submittedName>
        <fullName evidence="2">Uncharacterized protein</fullName>
    </submittedName>
</protein>
<organism evidence="2 3">
    <name type="scientific">Hydnomerulius pinastri MD-312</name>
    <dbReference type="NCBI Taxonomy" id="994086"/>
    <lineage>
        <taxon>Eukaryota</taxon>
        <taxon>Fungi</taxon>
        <taxon>Dikarya</taxon>
        <taxon>Basidiomycota</taxon>
        <taxon>Agaricomycotina</taxon>
        <taxon>Agaricomycetes</taxon>
        <taxon>Agaricomycetidae</taxon>
        <taxon>Boletales</taxon>
        <taxon>Boletales incertae sedis</taxon>
        <taxon>Leucogyrophana</taxon>
    </lineage>
</organism>
<evidence type="ECO:0000313" key="3">
    <source>
        <dbReference type="Proteomes" id="UP000053820"/>
    </source>
</evidence>
<keyword evidence="1" id="KW-0472">Membrane</keyword>
<evidence type="ECO:0000256" key="1">
    <source>
        <dbReference type="SAM" id="Phobius"/>
    </source>
</evidence>
<keyword evidence="3" id="KW-1185">Reference proteome</keyword>
<dbReference type="Proteomes" id="UP000053820">
    <property type="component" value="Unassembled WGS sequence"/>
</dbReference>
<dbReference type="HOGENOM" id="CLU_2558565_0_0_1"/>
<dbReference type="AlphaFoldDB" id="A0A0C9W0R3"/>
<keyword evidence="1" id="KW-1133">Transmembrane helix</keyword>
<proteinExistence type="predicted"/>
<evidence type="ECO:0000313" key="2">
    <source>
        <dbReference type="EMBL" id="KIJ64375.1"/>
    </source>
</evidence>